<evidence type="ECO:0000313" key="1">
    <source>
        <dbReference type="EMBL" id="KAB0451709.1"/>
    </source>
</evidence>
<dbReference type="RefSeq" id="WP_190325510.1">
    <property type="nucleotide sequence ID" value="NZ_VTWV01000009.1"/>
</dbReference>
<reference evidence="1" key="1">
    <citation type="submission" date="2019-08" db="EMBL/GenBank/DDBJ databases">
        <authorList>
            <person name="Amaro Estrada I."/>
            <person name="Quiroz Castaneda R.E."/>
            <person name="Martinez Ocampo F."/>
            <person name="Rodriguez Camarillo S.D."/>
        </authorList>
    </citation>
    <scope>NUCLEOTIDE SEQUENCE</scope>
    <source>
        <strain evidence="1">MEX-30-184-02</strain>
    </source>
</reference>
<comment type="caution">
    <text evidence="1">The sequence shown here is derived from an EMBL/GenBank/DDBJ whole genome shotgun (WGS) entry which is preliminary data.</text>
</comment>
<proteinExistence type="predicted"/>
<accession>A0A643CNI2</accession>
<sequence length="61" mass="6814">MGDAVWYQVRLGCQEFIDSGFVMSVIPRTSSVLAALVRSVSKYSWVECQGQEVPEVGTWVM</sequence>
<protein>
    <submittedName>
        <fullName evidence="1">Uncharacterized protein</fullName>
    </submittedName>
</protein>
<name>A0A643CNI2_ANAMA</name>
<gene>
    <name evidence="1" type="ORF">FY207_03530</name>
</gene>
<dbReference type="AlphaFoldDB" id="A0A643CNI2"/>
<organism evidence="1">
    <name type="scientific">Anaplasma marginale</name>
    <dbReference type="NCBI Taxonomy" id="770"/>
    <lineage>
        <taxon>Bacteria</taxon>
        <taxon>Pseudomonadati</taxon>
        <taxon>Pseudomonadota</taxon>
        <taxon>Alphaproteobacteria</taxon>
        <taxon>Rickettsiales</taxon>
        <taxon>Anaplasmataceae</taxon>
        <taxon>Anaplasma</taxon>
    </lineage>
</organism>
<dbReference type="EMBL" id="VTCY01000010">
    <property type="protein sequence ID" value="KAB0451709.1"/>
    <property type="molecule type" value="Genomic_DNA"/>
</dbReference>